<dbReference type="Pfam" id="PF12728">
    <property type="entry name" value="HTH_17"/>
    <property type="match status" value="1"/>
</dbReference>
<dbReference type="RefSeq" id="WP_149431197.1">
    <property type="nucleotide sequence ID" value="NZ_VLNY01000007.1"/>
</dbReference>
<protein>
    <submittedName>
        <fullName evidence="2">Helix-turn-helix domain-containing protein</fullName>
    </submittedName>
</protein>
<dbReference type="EMBL" id="VLNY01000007">
    <property type="protein sequence ID" value="KAA0021833.1"/>
    <property type="molecule type" value="Genomic_DNA"/>
</dbReference>
<evidence type="ECO:0000313" key="3">
    <source>
        <dbReference type="Proteomes" id="UP000322244"/>
    </source>
</evidence>
<reference evidence="2 3" key="1">
    <citation type="submission" date="2019-07" db="EMBL/GenBank/DDBJ databases">
        <title>Rhodococcus cavernicolus sp. nov., isolated from a cave.</title>
        <authorList>
            <person name="Lee S.D."/>
        </authorList>
    </citation>
    <scope>NUCLEOTIDE SEQUENCE [LARGE SCALE GENOMIC DNA]</scope>
    <source>
        <strain evidence="2 3">C1-24</strain>
    </source>
</reference>
<organism evidence="2 3">
    <name type="scientific">Antrihabitans cavernicola</name>
    <dbReference type="NCBI Taxonomy" id="2495913"/>
    <lineage>
        <taxon>Bacteria</taxon>
        <taxon>Bacillati</taxon>
        <taxon>Actinomycetota</taxon>
        <taxon>Actinomycetes</taxon>
        <taxon>Mycobacteriales</taxon>
        <taxon>Nocardiaceae</taxon>
        <taxon>Antrihabitans</taxon>
    </lineage>
</organism>
<dbReference type="AlphaFoldDB" id="A0A5A7SB83"/>
<gene>
    <name evidence="2" type="ORF">FOY51_15665</name>
</gene>
<evidence type="ECO:0000313" key="2">
    <source>
        <dbReference type="EMBL" id="KAA0021833.1"/>
    </source>
</evidence>
<sequence>MSRARFELVSVKEAAAEAGLHANTIYTALQSGELRGFQRKARASWRIDVRDLAAWLRGEQVSA</sequence>
<dbReference type="OrthoDB" id="5079279at2"/>
<dbReference type="InterPro" id="IPR041657">
    <property type="entry name" value="HTH_17"/>
</dbReference>
<accession>A0A5A7SB83</accession>
<dbReference type="Proteomes" id="UP000322244">
    <property type="component" value="Unassembled WGS sequence"/>
</dbReference>
<keyword evidence="3" id="KW-1185">Reference proteome</keyword>
<evidence type="ECO:0000259" key="1">
    <source>
        <dbReference type="Pfam" id="PF12728"/>
    </source>
</evidence>
<proteinExistence type="predicted"/>
<comment type="caution">
    <text evidence="2">The sequence shown here is derived from an EMBL/GenBank/DDBJ whole genome shotgun (WGS) entry which is preliminary data.</text>
</comment>
<name>A0A5A7SB83_9NOCA</name>
<feature type="domain" description="Helix-turn-helix" evidence="1">
    <location>
        <begin position="8"/>
        <end position="58"/>
    </location>
</feature>